<evidence type="ECO:0000256" key="6">
    <source>
        <dbReference type="ARBA" id="ARBA00023136"/>
    </source>
</evidence>
<feature type="transmembrane region" description="Helical" evidence="7">
    <location>
        <begin position="225"/>
        <end position="248"/>
    </location>
</feature>
<gene>
    <name evidence="10" type="ORF">Psuf_073600</name>
</gene>
<keyword evidence="11" id="KW-1185">Reference proteome</keyword>
<keyword evidence="2 7" id="KW-0813">Transport</keyword>
<evidence type="ECO:0000256" key="2">
    <source>
        <dbReference type="ARBA" id="ARBA00022448"/>
    </source>
</evidence>
<evidence type="ECO:0000256" key="3">
    <source>
        <dbReference type="ARBA" id="ARBA00022475"/>
    </source>
</evidence>
<feature type="transmembrane region" description="Helical" evidence="7">
    <location>
        <begin position="102"/>
        <end position="122"/>
    </location>
</feature>
<feature type="transmembrane region" description="Helical" evidence="7">
    <location>
        <begin position="42"/>
        <end position="63"/>
    </location>
</feature>
<dbReference type="CDD" id="cd06261">
    <property type="entry name" value="TM_PBP2"/>
    <property type="match status" value="1"/>
</dbReference>
<evidence type="ECO:0000259" key="9">
    <source>
        <dbReference type="PROSITE" id="PS50928"/>
    </source>
</evidence>
<evidence type="ECO:0000256" key="5">
    <source>
        <dbReference type="ARBA" id="ARBA00022989"/>
    </source>
</evidence>
<evidence type="ECO:0000313" key="11">
    <source>
        <dbReference type="Proteomes" id="UP000503011"/>
    </source>
</evidence>
<protein>
    <submittedName>
        <fullName evidence="10">Amino acid ABC transporter permease</fullName>
    </submittedName>
</protein>
<evidence type="ECO:0000256" key="1">
    <source>
        <dbReference type="ARBA" id="ARBA00004651"/>
    </source>
</evidence>
<comment type="subcellular location">
    <subcellularLocation>
        <location evidence="1 7">Cell membrane</location>
        <topology evidence="1 7">Multi-pass membrane protein</topology>
    </subcellularLocation>
</comment>
<sequence>MIPIVTNDVQEARTSTSGGPPVPTGARSGRGRLRRVLSLRWVSAKAWWGLAGVILFLLIWQWAGTNTNPIFFSTPLEVGRAVPEVLETGQLLSLYLDTMRSFAIGLVGSMVVGISLGILTGLHAPTRHLIDPLAVAAYSTPSLVMIPCFILWFGIGDAAKIALIFFSAVFPALVSTQLGMDQMGPLMRELGRSFGANRREMLTRIILPSIIPYCMTGVRLAVPRAFVAVIAAEMLITAQGVGGLILQYGNQFQTTFYFVPVILVVITSYVCTEVTKQAERRLTPWRR</sequence>
<name>A0A6F8YV80_9ACTN</name>
<evidence type="ECO:0000256" key="8">
    <source>
        <dbReference type="SAM" id="MobiDB-lite"/>
    </source>
</evidence>
<evidence type="ECO:0000313" key="10">
    <source>
        <dbReference type="EMBL" id="BCB90047.1"/>
    </source>
</evidence>
<accession>A0A6F8YV80</accession>
<reference evidence="10 11" key="1">
    <citation type="submission" date="2020-03" db="EMBL/GenBank/DDBJ databases">
        <title>Whole genome shotgun sequence of Phytohabitans suffuscus NBRC 105367.</title>
        <authorList>
            <person name="Komaki H."/>
            <person name="Tamura T."/>
        </authorList>
    </citation>
    <scope>NUCLEOTIDE SEQUENCE [LARGE SCALE GENOMIC DNA]</scope>
    <source>
        <strain evidence="10 11">NBRC 105367</strain>
    </source>
</reference>
<feature type="region of interest" description="Disordered" evidence="8">
    <location>
        <begin position="1"/>
        <end position="27"/>
    </location>
</feature>
<keyword evidence="6 7" id="KW-0472">Membrane</keyword>
<keyword evidence="5 7" id="KW-1133">Transmembrane helix</keyword>
<feature type="transmembrane region" description="Helical" evidence="7">
    <location>
        <begin position="134"/>
        <end position="155"/>
    </location>
</feature>
<feature type="domain" description="ABC transmembrane type-1" evidence="9">
    <location>
        <begin position="95"/>
        <end position="275"/>
    </location>
</feature>
<dbReference type="GO" id="GO:0055085">
    <property type="term" value="P:transmembrane transport"/>
    <property type="evidence" value="ECO:0007669"/>
    <property type="project" value="InterPro"/>
</dbReference>
<dbReference type="InterPro" id="IPR035906">
    <property type="entry name" value="MetI-like_sf"/>
</dbReference>
<proteinExistence type="inferred from homology"/>
<dbReference type="Gene3D" id="1.10.3720.10">
    <property type="entry name" value="MetI-like"/>
    <property type="match status" value="1"/>
</dbReference>
<dbReference type="Pfam" id="PF00528">
    <property type="entry name" value="BPD_transp_1"/>
    <property type="match status" value="1"/>
</dbReference>
<dbReference type="InterPro" id="IPR000515">
    <property type="entry name" value="MetI-like"/>
</dbReference>
<keyword evidence="4 7" id="KW-0812">Transmembrane</keyword>
<dbReference type="EMBL" id="AP022871">
    <property type="protein sequence ID" value="BCB90047.1"/>
    <property type="molecule type" value="Genomic_DNA"/>
</dbReference>
<dbReference type="AlphaFoldDB" id="A0A6F8YV80"/>
<evidence type="ECO:0000256" key="4">
    <source>
        <dbReference type="ARBA" id="ARBA00022692"/>
    </source>
</evidence>
<dbReference type="PROSITE" id="PS50928">
    <property type="entry name" value="ABC_TM1"/>
    <property type="match status" value="1"/>
</dbReference>
<reference evidence="10 11" key="2">
    <citation type="submission" date="2020-03" db="EMBL/GenBank/DDBJ databases">
        <authorList>
            <person name="Ichikawa N."/>
            <person name="Kimura A."/>
            <person name="Kitahashi Y."/>
            <person name="Uohara A."/>
        </authorList>
    </citation>
    <scope>NUCLEOTIDE SEQUENCE [LARGE SCALE GENOMIC DNA]</scope>
    <source>
        <strain evidence="10 11">NBRC 105367</strain>
    </source>
</reference>
<comment type="similarity">
    <text evidence="7">Belongs to the binding-protein-dependent transport system permease family.</text>
</comment>
<evidence type="ECO:0000256" key="7">
    <source>
        <dbReference type="RuleBase" id="RU363032"/>
    </source>
</evidence>
<organism evidence="10 11">
    <name type="scientific">Phytohabitans suffuscus</name>
    <dbReference type="NCBI Taxonomy" id="624315"/>
    <lineage>
        <taxon>Bacteria</taxon>
        <taxon>Bacillati</taxon>
        <taxon>Actinomycetota</taxon>
        <taxon>Actinomycetes</taxon>
        <taxon>Micromonosporales</taxon>
        <taxon>Micromonosporaceae</taxon>
    </lineage>
</organism>
<feature type="compositionally biased region" description="Polar residues" evidence="8">
    <location>
        <begin position="7"/>
        <end position="18"/>
    </location>
</feature>
<dbReference type="PANTHER" id="PTHR30151:SF0">
    <property type="entry name" value="ABC TRANSPORTER PERMEASE PROTEIN MJ0413-RELATED"/>
    <property type="match status" value="1"/>
</dbReference>
<keyword evidence="3" id="KW-1003">Cell membrane</keyword>
<feature type="transmembrane region" description="Helical" evidence="7">
    <location>
        <begin position="254"/>
        <end position="272"/>
    </location>
</feature>
<dbReference type="Proteomes" id="UP000503011">
    <property type="component" value="Chromosome"/>
</dbReference>
<feature type="transmembrane region" description="Helical" evidence="7">
    <location>
        <begin position="161"/>
        <end position="180"/>
    </location>
</feature>
<dbReference type="GO" id="GO:0005886">
    <property type="term" value="C:plasma membrane"/>
    <property type="evidence" value="ECO:0007669"/>
    <property type="project" value="UniProtKB-SubCell"/>
</dbReference>
<dbReference type="PANTHER" id="PTHR30151">
    <property type="entry name" value="ALKANE SULFONATE ABC TRANSPORTER-RELATED, MEMBRANE SUBUNIT"/>
    <property type="match status" value="1"/>
</dbReference>
<dbReference type="KEGG" id="psuu:Psuf_073600"/>
<dbReference type="SUPFAM" id="SSF161098">
    <property type="entry name" value="MetI-like"/>
    <property type="match status" value="1"/>
</dbReference>